<dbReference type="PANTHER" id="PTHR12815:SF47">
    <property type="entry name" value="TRANSLOCATION AND ASSEMBLY MODULE SUBUNIT TAMA"/>
    <property type="match status" value="1"/>
</dbReference>
<keyword evidence="4" id="KW-0732">Signal</keyword>
<evidence type="ECO:0000256" key="6">
    <source>
        <dbReference type="ARBA" id="ARBA00023136"/>
    </source>
</evidence>
<organism evidence="10 11">
    <name type="scientific">Ereboglobus luteus</name>
    <dbReference type="NCBI Taxonomy" id="1796921"/>
    <lineage>
        <taxon>Bacteria</taxon>
        <taxon>Pseudomonadati</taxon>
        <taxon>Verrucomicrobiota</taxon>
        <taxon>Opitutia</taxon>
        <taxon>Opitutales</taxon>
        <taxon>Opitutaceae</taxon>
        <taxon>Ereboglobus</taxon>
    </lineage>
</organism>
<dbReference type="Proteomes" id="UP000244896">
    <property type="component" value="Chromosome"/>
</dbReference>
<dbReference type="GO" id="GO:0071709">
    <property type="term" value="P:membrane assembly"/>
    <property type="evidence" value="ECO:0007669"/>
    <property type="project" value="InterPro"/>
</dbReference>
<dbReference type="InterPro" id="IPR010827">
    <property type="entry name" value="BamA/TamA_POTRA"/>
</dbReference>
<keyword evidence="6" id="KW-0472">Membrane</keyword>
<feature type="domain" description="POTRA" evidence="9">
    <location>
        <begin position="349"/>
        <end position="422"/>
    </location>
</feature>
<accession>A0A2U8E7A6</accession>
<proteinExistence type="predicted"/>
<dbReference type="KEGG" id="elut:CKA38_03640"/>
<evidence type="ECO:0000313" key="11">
    <source>
        <dbReference type="Proteomes" id="UP000244896"/>
    </source>
</evidence>
<dbReference type="OrthoDB" id="9776356at2"/>
<feature type="domain" description="POTRA" evidence="9">
    <location>
        <begin position="94"/>
        <end position="172"/>
    </location>
</feature>
<dbReference type="EMBL" id="CP023004">
    <property type="protein sequence ID" value="AWI10494.1"/>
    <property type="molecule type" value="Genomic_DNA"/>
</dbReference>
<evidence type="ECO:0000256" key="8">
    <source>
        <dbReference type="NCBIfam" id="TIGR03303"/>
    </source>
</evidence>
<gene>
    <name evidence="10" type="primary">bamA</name>
    <name evidence="10" type="ORF">CKA38_03640</name>
</gene>
<keyword evidence="11" id="KW-1185">Reference proteome</keyword>
<comment type="subcellular location">
    <subcellularLocation>
        <location evidence="1">Membrane</location>
    </subcellularLocation>
</comment>
<feature type="domain" description="POTRA" evidence="9">
    <location>
        <begin position="268"/>
        <end position="346"/>
    </location>
</feature>
<dbReference type="AlphaFoldDB" id="A0A2U8E7A6"/>
<dbReference type="PROSITE" id="PS51779">
    <property type="entry name" value="POTRA"/>
    <property type="match status" value="4"/>
</dbReference>
<dbReference type="Pfam" id="PF07244">
    <property type="entry name" value="POTRA"/>
    <property type="match status" value="4"/>
</dbReference>
<dbReference type="InterPro" id="IPR000184">
    <property type="entry name" value="Bac_surfAg_D15"/>
</dbReference>
<feature type="domain" description="POTRA" evidence="9">
    <location>
        <begin position="19"/>
        <end position="93"/>
    </location>
</feature>
<keyword evidence="5" id="KW-0677">Repeat</keyword>
<dbReference type="PANTHER" id="PTHR12815">
    <property type="entry name" value="SORTING AND ASSEMBLY MACHINERY SAMM50 PROTEIN FAMILY MEMBER"/>
    <property type="match status" value="1"/>
</dbReference>
<dbReference type="GO" id="GO:0009279">
    <property type="term" value="C:cell outer membrane"/>
    <property type="evidence" value="ECO:0007669"/>
    <property type="project" value="UniProtKB-UniRule"/>
</dbReference>
<dbReference type="InterPro" id="IPR023707">
    <property type="entry name" value="OM_assembly_BamA"/>
</dbReference>
<name>A0A2U8E7A6_9BACT</name>
<dbReference type="InterPro" id="IPR034746">
    <property type="entry name" value="POTRA"/>
</dbReference>
<evidence type="ECO:0000256" key="2">
    <source>
        <dbReference type="ARBA" id="ARBA00022452"/>
    </source>
</evidence>
<keyword evidence="2" id="KW-1134">Transmembrane beta strand</keyword>
<dbReference type="PIRSF" id="PIRSF006076">
    <property type="entry name" value="OM_assembly_OMP85"/>
    <property type="match status" value="1"/>
</dbReference>
<dbReference type="Gene3D" id="3.10.20.310">
    <property type="entry name" value="membrane protein fhac"/>
    <property type="match status" value="5"/>
</dbReference>
<evidence type="ECO:0000256" key="4">
    <source>
        <dbReference type="ARBA" id="ARBA00022729"/>
    </source>
</evidence>
<dbReference type="NCBIfam" id="TIGR03303">
    <property type="entry name" value="OM_YaeT"/>
    <property type="match status" value="1"/>
</dbReference>
<keyword evidence="3" id="KW-0812">Transmembrane</keyword>
<evidence type="ECO:0000259" key="9">
    <source>
        <dbReference type="PROSITE" id="PS51779"/>
    </source>
</evidence>
<dbReference type="Gene3D" id="2.40.160.50">
    <property type="entry name" value="membrane protein fhac: a member of the omp85/tpsb transporter family"/>
    <property type="match status" value="1"/>
</dbReference>
<evidence type="ECO:0000256" key="7">
    <source>
        <dbReference type="ARBA" id="ARBA00023237"/>
    </source>
</evidence>
<dbReference type="InterPro" id="IPR039910">
    <property type="entry name" value="D15-like"/>
</dbReference>
<keyword evidence="7" id="KW-0998">Cell outer membrane</keyword>
<evidence type="ECO:0000313" key="10">
    <source>
        <dbReference type="EMBL" id="AWI10494.1"/>
    </source>
</evidence>
<sequence>MHAQHISAPGLAPTAPQPYRVGTVTVRFVGTANINEQLVRANMQVRPGIELDETMIDNDIRSLYRTGLFEFIEVKREVLPTRVINIIVEVTPKFRIQEIRFEGNKNVKSHTLEKETKSRQNMSLDERQVKADSDKIREYYQKKGYNRVYVSYDIERDRGTGYGTVIFKIREGNRVKIKDIQFTGNNSIKSKTLRGQLKDTKRWWMWSWLTGSGRFKDEEFEDDLDKLRDYYREQGFLDIEIPVSKVTYAYPTENRLVVTIAVEEGRQYRIGDITFSGNKLYPTPLFQLLIQQRPGMVFTPSKLDQDVETIQDFYGKDGYLETYVRMIRKPNIATGNIDVEYQINESEQYFVESIKIEGNTKTKGIVIIRELNLGPGEVFDMIRMKRSKMRLDNTRFFEDANLSPETTNIPGRRNLKIAVQEGRTGNLQFGAGFSSLEKAVVFAELSQSNFDLFNRKSFWQGAGQKFRIRLQLGSSSSEATINFEEPWFLQKELHLGFTLYRTSQNYDNSYYDDVRLGGQVSLRKRLFELFEGMISYTYEEAEYKDIESGYEQYFTRINKDGTDYVRNADGSVKIFDNDRISRIGFQLLRDTRNKIINTTDGGRIELTYHIAGGPLGGTMDYYALEFRGSQFFPIFRAQEQSLGVFLRAGVVEGFGDTPQVQYAQRFFLGGPYSLRGFENRDVGPKDSNGSSMGGNTYGMLSVEYSFDIVSPVRFAFFYDAGFVNEKSYDFNPSSYNDNFGFGLRLFVAGAPLSLDFGIPLTTDKWNHNGNQFNFSFGTRF</sequence>
<reference evidence="10 11" key="1">
    <citation type="journal article" date="2018" name="Syst. Appl. Microbiol.">
        <title>Ereboglobus luteus gen. nov. sp. nov. from cockroach guts, and new insights into the oxygen relationship of the genera Opitutus and Didymococcus (Verrucomicrobia: Opitutaceae).</title>
        <authorList>
            <person name="Tegtmeier D."/>
            <person name="Belitz A."/>
            <person name="Radek R."/>
            <person name="Heimerl T."/>
            <person name="Brune A."/>
        </authorList>
    </citation>
    <scope>NUCLEOTIDE SEQUENCE [LARGE SCALE GENOMIC DNA]</scope>
    <source>
        <strain evidence="10 11">Ho45</strain>
    </source>
</reference>
<evidence type="ECO:0000256" key="5">
    <source>
        <dbReference type="ARBA" id="ARBA00022737"/>
    </source>
</evidence>
<dbReference type="Pfam" id="PF01103">
    <property type="entry name" value="Omp85"/>
    <property type="match status" value="1"/>
</dbReference>
<protein>
    <recommendedName>
        <fullName evidence="8">Outer membrane protein assembly factor BamA</fullName>
    </recommendedName>
</protein>
<evidence type="ECO:0000256" key="1">
    <source>
        <dbReference type="ARBA" id="ARBA00004370"/>
    </source>
</evidence>
<evidence type="ECO:0000256" key="3">
    <source>
        <dbReference type="ARBA" id="ARBA00022692"/>
    </source>
</evidence>